<feature type="region of interest" description="Disordered" evidence="1">
    <location>
        <begin position="216"/>
        <end position="311"/>
    </location>
</feature>
<dbReference type="Proteomes" id="UP000192266">
    <property type="component" value="Unassembled WGS sequence"/>
</dbReference>
<dbReference type="EMBL" id="FWWW01000039">
    <property type="protein sequence ID" value="SMB83499.1"/>
    <property type="molecule type" value="Genomic_DNA"/>
</dbReference>
<proteinExistence type="predicted"/>
<accession>A0A1W1UR58</accession>
<evidence type="ECO:0000256" key="1">
    <source>
        <dbReference type="SAM" id="MobiDB-lite"/>
    </source>
</evidence>
<dbReference type="InterPro" id="IPR045800">
    <property type="entry name" value="HMBD"/>
</dbReference>
<sequence length="311" mass="32723">MNNLRSTWPGNGCSCCCSGWGACQKTKPAAPAGAARQEPVFYTCPMHPQVHEASPGSCPICHMDLAKMPPKAARTGADEPAGAADLILTAQQIELGNIKVRTIGASPVGAPPQDVLTGTVTANAEQTASVSRRVAGRVEQLYVRQTRQVLRRGAPLFAVFSEQLQALQQEYLVALRQGRESGGAYQQFAEATAQKLRLLGLTTRQLRQLAARGRPDPLVTYYKPPDRHRADPGRGAGPVRGRRQPAAYPHRSGHRVGGSPAVSRRGKPTDVGPDGRGAGGRPGGHHPGPGGISEPGAARHQPSHAGPRAGG</sequence>
<dbReference type="OrthoDB" id="9806939at2"/>
<dbReference type="AlphaFoldDB" id="A0A1W1UR58"/>
<dbReference type="STRING" id="645990.SAMN00120144_0713"/>
<feature type="compositionally biased region" description="Gly residues" evidence="1">
    <location>
        <begin position="274"/>
        <end position="293"/>
    </location>
</feature>
<feature type="domain" description="Heavy metal binding" evidence="2">
    <location>
        <begin position="41"/>
        <end position="67"/>
    </location>
</feature>
<dbReference type="Pfam" id="PF19335">
    <property type="entry name" value="HMBD"/>
    <property type="match status" value="1"/>
</dbReference>
<dbReference type="PROSITE" id="PS51257">
    <property type="entry name" value="PROKAR_LIPOPROTEIN"/>
    <property type="match status" value="1"/>
</dbReference>
<reference evidence="3 4" key="1">
    <citation type="submission" date="2017-04" db="EMBL/GenBank/DDBJ databases">
        <authorList>
            <person name="Afonso C.L."/>
            <person name="Miller P.J."/>
            <person name="Scott M.A."/>
            <person name="Spackman E."/>
            <person name="Goraichik I."/>
            <person name="Dimitrov K.M."/>
            <person name="Suarez D.L."/>
            <person name="Swayne D.E."/>
        </authorList>
    </citation>
    <scope>NUCLEOTIDE SEQUENCE [LARGE SCALE GENOMIC DNA]</scope>
    <source>
        <strain evidence="3 4">DSM 11622</strain>
    </source>
</reference>
<keyword evidence="4" id="KW-1185">Reference proteome</keyword>
<evidence type="ECO:0000313" key="3">
    <source>
        <dbReference type="EMBL" id="SMB83499.1"/>
    </source>
</evidence>
<protein>
    <recommendedName>
        <fullName evidence="2">Heavy metal binding domain-containing protein</fullName>
    </recommendedName>
</protein>
<dbReference type="GO" id="GO:0046872">
    <property type="term" value="F:metal ion binding"/>
    <property type="evidence" value="ECO:0007669"/>
    <property type="project" value="InterPro"/>
</dbReference>
<organism evidence="3 4">
    <name type="scientific">Hymenobacter roseosalivarius DSM 11622</name>
    <dbReference type="NCBI Taxonomy" id="645990"/>
    <lineage>
        <taxon>Bacteria</taxon>
        <taxon>Pseudomonadati</taxon>
        <taxon>Bacteroidota</taxon>
        <taxon>Cytophagia</taxon>
        <taxon>Cytophagales</taxon>
        <taxon>Hymenobacteraceae</taxon>
        <taxon>Hymenobacter</taxon>
    </lineage>
</organism>
<evidence type="ECO:0000259" key="2">
    <source>
        <dbReference type="Pfam" id="PF19335"/>
    </source>
</evidence>
<evidence type="ECO:0000313" key="4">
    <source>
        <dbReference type="Proteomes" id="UP000192266"/>
    </source>
</evidence>
<gene>
    <name evidence="3" type="ORF">SAMN00120144_0713</name>
</gene>
<name>A0A1W1UR58_9BACT</name>